<dbReference type="PROSITE" id="PS51257">
    <property type="entry name" value="PROKAR_LIPOPROTEIN"/>
    <property type="match status" value="1"/>
</dbReference>
<organism evidence="1 2">
    <name type="scientific">Marinobacterium alkalitolerans</name>
    <dbReference type="NCBI Taxonomy" id="1542925"/>
    <lineage>
        <taxon>Bacteria</taxon>
        <taxon>Pseudomonadati</taxon>
        <taxon>Pseudomonadota</taxon>
        <taxon>Gammaproteobacteria</taxon>
        <taxon>Oceanospirillales</taxon>
        <taxon>Oceanospirillaceae</taxon>
        <taxon>Marinobacterium</taxon>
    </lineage>
</organism>
<accession>A0ABS3Z8V2</accession>
<keyword evidence="2" id="KW-1185">Reference proteome</keyword>
<gene>
    <name evidence="1" type="ORF">H9C73_05285</name>
</gene>
<evidence type="ECO:0000313" key="1">
    <source>
        <dbReference type="EMBL" id="MBP0048140.1"/>
    </source>
</evidence>
<evidence type="ECO:0000313" key="2">
    <source>
        <dbReference type="Proteomes" id="UP000810171"/>
    </source>
</evidence>
<dbReference type="EMBL" id="JACVEW010000006">
    <property type="protein sequence ID" value="MBP0048140.1"/>
    <property type="molecule type" value="Genomic_DNA"/>
</dbReference>
<name>A0ABS3Z8V2_9GAMM</name>
<dbReference type="Proteomes" id="UP000810171">
    <property type="component" value="Unassembled WGS sequence"/>
</dbReference>
<sequence>MKRLSLLAGVVTLSGCMSLGGLQGNPDEPFYTLDTRQLSLCKGTSRTCMDLSYIVSVRARLKPIENLYGQTVSGPNYPLTLARMLMNPPEGAYTVEQVDDDGRYIRLGRSEHTKRVWETLDQAIDSLYD</sequence>
<protein>
    <recommendedName>
        <fullName evidence="3">Lipoprotein</fullName>
    </recommendedName>
</protein>
<reference evidence="1 2" key="1">
    <citation type="submission" date="2020-09" db="EMBL/GenBank/DDBJ databases">
        <authorList>
            <person name="Tanuku N.R.S."/>
        </authorList>
    </citation>
    <scope>NUCLEOTIDE SEQUENCE [LARGE SCALE GENOMIC DNA]</scope>
    <source>
        <strain evidence="1 2">AK62</strain>
    </source>
</reference>
<proteinExistence type="predicted"/>
<evidence type="ECO:0008006" key="3">
    <source>
        <dbReference type="Google" id="ProtNLM"/>
    </source>
</evidence>
<dbReference type="RefSeq" id="WP_209286758.1">
    <property type="nucleotide sequence ID" value="NZ_JACVEW010000006.1"/>
</dbReference>
<comment type="caution">
    <text evidence="1">The sequence shown here is derived from an EMBL/GenBank/DDBJ whole genome shotgun (WGS) entry which is preliminary data.</text>
</comment>